<organism evidence="1 2">
    <name type="scientific">Acinetobacter parvus DSM 16617 = CIP 108168</name>
    <dbReference type="NCBI Taxonomy" id="981333"/>
    <lineage>
        <taxon>Bacteria</taxon>
        <taxon>Pseudomonadati</taxon>
        <taxon>Pseudomonadota</taxon>
        <taxon>Gammaproteobacteria</taxon>
        <taxon>Moraxellales</taxon>
        <taxon>Moraxellaceae</taxon>
        <taxon>Acinetobacter</taxon>
    </lineage>
</organism>
<evidence type="ECO:0000313" key="1">
    <source>
        <dbReference type="EMBL" id="ENU37749.1"/>
    </source>
</evidence>
<accession>N8RW08</accession>
<dbReference type="PATRIC" id="fig|981333.9.peg.59"/>
<dbReference type="RefSeq" id="WP_004680101.1">
    <property type="nucleotide sequence ID" value="NZ_AIEB01000080.1"/>
</dbReference>
<evidence type="ECO:0000313" key="2">
    <source>
        <dbReference type="Proteomes" id="UP000023776"/>
    </source>
</evidence>
<reference evidence="1 2" key="1">
    <citation type="submission" date="2013-02" db="EMBL/GenBank/DDBJ databases">
        <title>The Genome Sequence of Acinetobacter parvus CIP 108168.</title>
        <authorList>
            <consortium name="The Broad Institute Genome Sequencing Platform"/>
            <consortium name="The Broad Institute Genome Sequencing Center for Infectious Disease"/>
            <person name="Cerqueira G."/>
            <person name="Feldgarden M."/>
            <person name="Courvalin P."/>
            <person name="Perichon B."/>
            <person name="Grillot-Courvalin C."/>
            <person name="Clermont D."/>
            <person name="Rocha E."/>
            <person name="Yoon E.-J."/>
            <person name="Nemec A."/>
            <person name="Walker B."/>
            <person name="Young S.K."/>
            <person name="Zeng Q."/>
            <person name="Gargeya S."/>
            <person name="Fitzgerald M."/>
            <person name="Haas B."/>
            <person name="Abouelleil A."/>
            <person name="Alvarado L."/>
            <person name="Arachchi H.M."/>
            <person name="Berlin A.M."/>
            <person name="Chapman S.B."/>
            <person name="Dewar J."/>
            <person name="Goldberg J."/>
            <person name="Griggs A."/>
            <person name="Gujja S."/>
            <person name="Hansen M."/>
            <person name="Howarth C."/>
            <person name="Imamovic A."/>
            <person name="Larimer J."/>
            <person name="McCowan C."/>
            <person name="Murphy C."/>
            <person name="Neiman D."/>
            <person name="Pearson M."/>
            <person name="Priest M."/>
            <person name="Roberts A."/>
            <person name="Saif S."/>
            <person name="Shea T."/>
            <person name="Sisk P."/>
            <person name="Sykes S."/>
            <person name="Wortman J."/>
            <person name="Nusbaum C."/>
            <person name="Birren B."/>
        </authorList>
    </citation>
    <scope>NUCLEOTIDE SEQUENCE [LARGE SCALE GENOMIC DNA]</scope>
    <source>
        <strain evidence="1 2">CIP 108168</strain>
    </source>
</reference>
<name>N8RW08_9GAMM</name>
<sequence length="605" mass="69080">MPDRLELTKNVLFFKSNVSPNDIVIHEILKLATDNKEDNTQFIIDKFRTKKQTQTNIDYTLSIKVFSTVRPVHFLDDDNYEDRIYAYIILMEIDDYLVLLSKSCSTYLQFVKDSFQLIDVSELSKLVGKNADFQKISLRNMTVSEKAIRNRSFEASDLEGSFSSHSAGRSVPSYFKVREQGQTKSISASGRFVESSSRQSVESIVEWAHSQIQLIKNAKENEFLQIFAKKVLLNDVLSSCNPAALLIDVSAIEERIEDGIISLKYERKRKEKINGKTKRVKKVIDVPNVISDKLFLRLGAVYEIDSNLDIVSLEESTKINRNKKTLSIYSKLLRNFKIEENGKLESLLNYINKNGLFCLTFDNPRYMYCMESCFEDVSGVSEIDSILAMLYPQNNIKQVTSEKGEFSTVQEAFTPNSMFNFVEMIHSNNDYIFCDDLGDEWADHLTIDLKDFSINFIHSKYSNDETNSASRLQDVVGQGIKNLGNMHFSRQQILNKYSTTFADSYKSGKGANGKGKGVQTKISRIRKDAGNFKQDIDLILKNPKLHRKCILSCNFISKSNIEKELRKLQQGHKVGGHIIQWLWILSSFSHAAKDAGVFPMIYCAP</sequence>
<dbReference type="HOGENOM" id="CLU_018762_1_0_6"/>
<dbReference type="Proteomes" id="UP000023776">
    <property type="component" value="Unassembled WGS sequence"/>
</dbReference>
<dbReference type="AlphaFoldDB" id="N8RW08"/>
<protein>
    <submittedName>
        <fullName evidence="1">Uncharacterized protein</fullName>
    </submittedName>
</protein>
<gene>
    <name evidence="1" type="ORF">F988_00062</name>
</gene>
<dbReference type="EMBL" id="APOM01000001">
    <property type="protein sequence ID" value="ENU37749.1"/>
    <property type="molecule type" value="Genomic_DNA"/>
</dbReference>
<keyword evidence="2" id="KW-1185">Reference proteome</keyword>
<comment type="caution">
    <text evidence="1">The sequence shown here is derived from an EMBL/GenBank/DDBJ whole genome shotgun (WGS) entry which is preliminary data.</text>
</comment>
<dbReference type="GeneID" id="99691255"/>
<proteinExistence type="predicted"/>